<name>A0A844ZSY4_9SPHN</name>
<protein>
    <submittedName>
        <fullName evidence="2">DUF4440 domain-containing protein</fullName>
    </submittedName>
</protein>
<evidence type="ECO:0000313" key="2">
    <source>
        <dbReference type="EMBL" id="MXO89917.1"/>
    </source>
</evidence>
<dbReference type="Gene3D" id="3.10.450.50">
    <property type="match status" value="1"/>
</dbReference>
<gene>
    <name evidence="2" type="ORF">GRI41_03710</name>
</gene>
<organism evidence="2 3">
    <name type="scientific">Pontixanthobacter aquaemixtae</name>
    <dbReference type="NCBI Taxonomy" id="1958940"/>
    <lineage>
        <taxon>Bacteria</taxon>
        <taxon>Pseudomonadati</taxon>
        <taxon>Pseudomonadota</taxon>
        <taxon>Alphaproteobacteria</taxon>
        <taxon>Sphingomonadales</taxon>
        <taxon>Erythrobacteraceae</taxon>
        <taxon>Pontixanthobacter</taxon>
    </lineage>
</organism>
<dbReference type="RefSeq" id="WP_160603426.1">
    <property type="nucleotide sequence ID" value="NZ_WTYX01000001.1"/>
</dbReference>
<dbReference type="InterPro" id="IPR037401">
    <property type="entry name" value="SnoaL-like"/>
</dbReference>
<evidence type="ECO:0000313" key="3">
    <source>
        <dbReference type="Proteomes" id="UP000442714"/>
    </source>
</evidence>
<evidence type="ECO:0000259" key="1">
    <source>
        <dbReference type="Pfam" id="PF12680"/>
    </source>
</evidence>
<dbReference type="Pfam" id="PF12680">
    <property type="entry name" value="SnoaL_2"/>
    <property type="match status" value="1"/>
</dbReference>
<feature type="domain" description="SnoaL-like" evidence="1">
    <location>
        <begin position="7"/>
        <end position="93"/>
    </location>
</feature>
<dbReference type="AlphaFoldDB" id="A0A844ZSY4"/>
<proteinExistence type="predicted"/>
<dbReference type="SUPFAM" id="SSF54427">
    <property type="entry name" value="NTF2-like"/>
    <property type="match status" value="1"/>
</dbReference>
<sequence>MTAENLARAYYRRINAKDLDGLLSLFDDNAVFNLPDGRVVEGKDALRGMYEHVFAAGGPQPQPVKIVATATDAAAEVEVTLANGEVLHMASFFSMGVGETFASVGVYQRGRRES</sequence>
<dbReference type="InterPro" id="IPR032710">
    <property type="entry name" value="NTF2-like_dom_sf"/>
</dbReference>
<reference evidence="2 3" key="1">
    <citation type="submission" date="2019-12" db="EMBL/GenBank/DDBJ databases">
        <title>Genomic-based taxomic classification of the family Erythrobacteraceae.</title>
        <authorList>
            <person name="Xu L."/>
        </authorList>
    </citation>
    <scope>NUCLEOTIDE SEQUENCE [LARGE SCALE GENOMIC DNA]</scope>
    <source>
        <strain evidence="2 3">KCTC 52763</strain>
    </source>
</reference>
<comment type="caution">
    <text evidence="2">The sequence shown here is derived from an EMBL/GenBank/DDBJ whole genome shotgun (WGS) entry which is preliminary data.</text>
</comment>
<accession>A0A844ZSY4</accession>
<dbReference type="EMBL" id="WTYX01000001">
    <property type="protein sequence ID" value="MXO89917.1"/>
    <property type="molecule type" value="Genomic_DNA"/>
</dbReference>
<dbReference type="OrthoDB" id="7409175at2"/>
<dbReference type="CDD" id="cd00531">
    <property type="entry name" value="NTF2_like"/>
    <property type="match status" value="1"/>
</dbReference>
<dbReference type="Proteomes" id="UP000442714">
    <property type="component" value="Unassembled WGS sequence"/>
</dbReference>
<keyword evidence="3" id="KW-1185">Reference proteome</keyword>